<reference evidence="4 5" key="1">
    <citation type="journal article" date="2014" name="Genome Announc.">
        <title>Draft genome sequence of the pathogenic fungus Scedosporium apiospermum.</title>
        <authorList>
            <person name="Vandeputte P."/>
            <person name="Ghamrawi S."/>
            <person name="Rechenmann M."/>
            <person name="Iltis A."/>
            <person name="Giraud S."/>
            <person name="Fleury M."/>
            <person name="Thornton C."/>
            <person name="Delhaes L."/>
            <person name="Meyer W."/>
            <person name="Papon N."/>
            <person name="Bouchara J.P."/>
        </authorList>
    </citation>
    <scope>NUCLEOTIDE SEQUENCE [LARGE SCALE GENOMIC DNA]</scope>
    <source>
        <strain evidence="4 5">IHEM 14462</strain>
    </source>
</reference>
<evidence type="ECO:0000256" key="3">
    <source>
        <dbReference type="ARBA" id="ARBA00022927"/>
    </source>
</evidence>
<accession>A0A084GDR9</accession>
<dbReference type="InterPro" id="IPR007681">
    <property type="entry name" value="Mog1"/>
</dbReference>
<keyword evidence="3" id="KW-0653">Protein transport</keyword>
<dbReference type="Gene3D" id="3.40.1000.10">
    <property type="entry name" value="Mog1/PsbP, alpha/beta/alpha sandwich"/>
    <property type="match status" value="1"/>
</dbReference>
<dbReference type="GeneID" id="27720870"/>
<comment type="similarity">
    <text evidence="1">Belongs to the MOG1 family.</text>
</comment>
<organism evidence="4 5">
    <name type="scientific">Pseudallescheria apiosperma</name>
    <name type="common">Scedosporium apiospermum</name>
    <dbReference type="NCBI Taxonomy" id="563466"/>
    <lineage>
        <taxon>Eukaryota</taxon>
        <taxon>Fungi</taxon>
        <taxon>Dikarya</taxon>
        <taxon>Ascomycota</taxon>
        <taxon>Pezizomycotina</taxon>
        <taxon>Sordariomycetes</taxon>
        <taxon>Hypocreomycetidae</taxon>
        <taxon>Microascales</taxon>
        <taxon>Microascaceae</taxon>
        <taxon>Scedosporium</taxon>
    </lineage>
</organism>
<evidence type="ECO:0008006" key="6">
    <source>
        <dbReference type="Google" id="ProtNLM"/>
    </source>
</evidence>
<dbReference type="KEGG" id="sapo:SAPIO_CDS1798"/>
<name>A0A084GDR9_PSEDA</name>
<dbReference type="Pfam" id="PF04603">
    <property type="entry name" value="Mog1"/>
    <property type="match status" value="1"/>
</dbReference>
<dbReference type="EMBL" id="JOWA01000077">
    <property type="protein sequence ID" value="KEZ45481.1"/>
    <property type="molecule type" value="Genomic_DNA"/>
</dbReference>
<evidence type="ECO:0000256" key="1">
    <source>
        <dbReference type="ARBA" id="ARBA00010307"/>
    </source>
</evidence>
<keyword evidence="2" id="KW-0813">Transport</keyword>
<evidence type="ECO:0000313" key="4">
    <source>
        <dbReference type="EMBL" id="KEZ45481.1"/>
    </source>
</evidence>
<sequence length="197" mass="21897">MPRFSSTPLYGGALVCDLPEHFVDVNKIRQVPDNQEVWIDENGFTSIIFDITERVGPKGRGPEIDGRALTQHLEDIVGDDIDTVKVWSSSATQFSRLGNDDIPAYTLIATQTPKAARTEQDSAPDFTAIILTLVRLEQESTDIAITINVPHIKGEYVEAEIDLELGKQGVLIGEAVEYAARIWDTLKIKDWGLFKEV</sequence>
<dbReference type="AlphaFoldDB" id="A0A084GDR9"/>
<dbReference type="Proteomes" id="UP000028545">
    <property type="component" value="Unassembled WGS sequence"/>
</dbReference>
<dbReference type="SUPFAM" id="SSF55724">
    <property type="entry name" value="Mog1p/PsbP-like"/>
    <property type="match status" value="1"/>
</dbReference>
<dbReference type="GO" id="GO:0005634">
    <property type="term" value="C:nucleus"/>
    <property type="evidence" value="ECO:0007669"/>
    <property type="project" value="TreeGrafter"/>
</dbReference>
<keyword evidence="5" id="KW-1185">Reference proteome</keyword>
<dbReference type="PANTHER" id="PTHR15837">
    <property type="entry name" value="RAN GUANINE NUCLEOTIDE RELEASE FACTOR"/>
    <property type="match status" value="1"/>
</dbReference>
<dbReference type="InterPro" id="IPR016123">
    <property type="entry name" value="Mog1/PsbP_a/b/a-sand"/>
</dbReference>
<dbReference type="PANTHER" id="PTHR15837:SF0">
    <property type="entry name" value="RAN GUANINE NUCLEOTIDE RELEASE FACTOR"/>
    <property type="match status" value="1"/>
</dbReference>
<proteinExistence type="inferred from homology"/>
<dbReference type="VEuPathDB" id="FungiDB:SAPIO_CDS1798"/>
<protein>
    <recommendedName>
        <fullName evidence="6">Ran guanine nucleotide release factor</fullName>
    </recommendedName>
</protein>
<gene>
    <name evidence="4" type="ORF">SAPIO_CDS1798</name>
</gene>
<comment type="caution">
    <text evidence="4">The sequence shown here is derived from an EMBL/GenBank/DDBJ whole genome shotgun (WGS) entry which is preliminary data.</text>
</comment>
<evidence type="ECO:0000313" key="5">
    <source>
        <dbReference type="Proteomes" id="UP000028545"/>
    </source>
</evidence>
<dbReference type="GO" id="GO:0005085">
    <property type="term" value="F:guanyl-nucleotide exchange factor activity"/>
    <property type="evidence" value="ECO:0007669"/>
    <property type="project" value="TreeGrafter"/>
</dbReference>
<dbReference type="OrthoDB" id="10255285at2759"/>
<evidence type="ECO:0000256" key="2">
    <source>
        <dbReference type="ARBA" id="ARBA00022448"/>
    </source>
</evidence>
<dbReference type="RefSeq" id="XP_016645280.1">
    <property type="nucleotide sequence ID" value="XM_016784983.1"/>
</dbReference>
<dbReference type="OMA" id="IDTVKVW"/>
<dbReference type="GO" id="GO:0006606">
    <property type="term" value="P:protein import into nucleus"/>
    <property type="evidence" value="ECO:0007669"/>
    <property type="project" value="TreeGrafter"/>
</dbReference>
<dbReference type="GO" id="GO:0031267">
    <property type="term" value="F:small GTPase binding"/>
    <property type="evidence" value="ECO:0007669"/>
    <property type="project" value="TreeGrafter"/>
</dbReference>
<dbReference type="HOGENOM" id="CLU_081345_1_2_1"/>